<dbReference type="EMBL" id="JBHSVR010000001">
    <property type="protein sequence ID" value="MFC6632914.1"/>
    <property type="molecule type" value="Genomic_DNA"/>
</dbReference>
<evidence type="ECO:0000256" key="2">
    <source>
        <dbReference type="ARBA" id="ARBA00023125"/>
    </source>
</evidence>
<dbReference type="PANTHER" id="PTHR46796">
    <property type="entry name" value="HTH-TYPE TRANSCRIPTIONAL ACTIVATOR RHAS-RELATED"/>
    <property type="match status" value="1"/>
</dbReference>
<evidence type="ECO:0000313" key="6">
    <source>
        <dbReference type="Proteomes" id="UP001596425"/>
    </source>
</evidence>
<dbReference type="PROSITE" id="PS01124">
    <property type="entry name" value="HTH_ARAC_FAMILY_2"/>
    <property type="match status" value="1"/>
</dbReference>
<dbReference type="InterPro" id="IPR018060">
    <property type="entry name" value="HTH_AraC"/>
</dbReference>
<evidence type="ECO:0000313" key="5">
    <source>
        <dbReference type="EMBL" id="MFC6632914.1"/>
    </source>
</evidence>
<accession>A0ABW1YJH3</accession>
<protein>
    <submittedName>
        <fullName evidence="5">Helix-turn-helix domain-containing protein</fullName>
    </submittedName>
</protein>
<keyword evidence="1" id="KW-0805">Transcription regulation</keyword>
<dbReference type="PANTHER" id="PTHR46796:SF6">
    <property type="entry name" value="ARAC SUBFAMILY"/>
    <property type="match status" value="1"/>
</dbReference>
<reference evidence="6" key="1">
    <citation type="journal article" date="2019" name="Int. J. Syst. Evol. Microbiol.">
        <title>The Global Catalogue of Microorganisms (GCM) 10K type strain sequencing project: providing services to taxonomists for standard genome sequencing and annotation.</title>
        <authorList>
            <consortium name="The Broad Institute Genomics Platform"/>
            <consortium name="The Broad Institute Genome Sequencing Center for Infectious Disease"/>
            <person name="Wu L."/>
            <person name="Ma J."/>
        </authorList>
    </citation>
    <scope>NUCLEOTIDE SEQUENCE [LARGE SCALE GENOMIC DNA]</scope>
    <source>
        <strain evidence="6">CGMCC 1.13718</strain>
    </source>
</reference>
<keyword evidence="2" id="KW-0238">DNA-binding</keyword>
<dbReference type="SMART" id="SM00342">
    <property type="entry name" value="HTH_ARAC"/>
    <property type="match status" value="1"/>
</dbReference>
<dbReference type="Pfam" id="PF12833">
    <property type="entry name" value="HTH_18"/>
    <property type="match status" value="1"/>
</dbReference>
<comment type="caution">
    <text evidence="5">The sequence shown here is derived from an EMBL/GenBank/DDBJ whole genome shotgun (WGS) entry which is preliminary data.</text>
</comment>
<dbReference type="InterPro" id="IPR009057">
    <property type="entry name" value="Homeodomain-like_sf"/>
</dbReference>
<evidence type="ECO:0000259" key="4">
    <source>
        <dbReference type="PROSITE" id="PS01124"/>
    </source>
</evidence>
<keyword evidence="6" id="KW-1185">Reference proteome</keyword>
<dbReference type="InterPro" id="IPR050204">
    <property type="entry name" value="AraC_XylS_family_regulators"/>
</dbReference>
<organism evidence="5 6">
    <name type="scientific">Microbulbifer taiwanensis</name>
    <dbReference type="NCBI Taxonomy" id="986746"/>
    <lineage>
        <taxon>Bacteria</taxon>
        <taxon>Pseudomonadati</taxon>
        <taxon>Pseudomonadota</taxon>
        <taxon>Gammaproteobacteria</taxon>
        <taxon>Cellvibrionales</taxon>
        <taxon>Microbulbiferaceae</taxon>
        <taxon>Microbulbifer</taxon>
    </lineage>
</organism>
<dbReference type="SUPFAM" id="SSF46689">
    <property type="entry name" value="Homeodomain-like"/>
    <property type="match status" value="2"/>
</dbReference>
<evidence type="ECO:0000256" key="3">
    <source>
        <dbReference type="ARBA" id="ARBA00023163"/>
    </source>
</evidence>
<dbReference type="Proteomes" id="UP001596425">
    <property type="component" value="Unassembled WGS sequence"/>
</dbReference>
<proteinExistence type="predicted"/>
<dbReference type="Gene3D" id="1.10.10.60">
    <property type="entry name" value="Homeodomain-like"/>
    <property type="match status" value="1"/>
</dbReference>
<sequence length="270" mass="29773">MSIHQEPLRTLHCELADIQLLPGQGYAARFIQDRPSIGFAFEPQSGEHAVATSAVRAFAARANSMAFLPAGCDVYSQSEQGGEYLKITFFEQPETVPVVARDFNNLMDCRSIRAAHALRRMLLGSDRPDAFALEYHIFQLLGVAQEVLQSAPSATVVEKGLSIERLQSIQTVIEQQLDRPLTVSMLANHCRLSTAHFARAFRKALGQSPHDYVMDRRIARARRCLGVSDRKLVDIAIECGFSSHAHMTAVFRARLGVAPSALRCEAAGSH</sequence>
<feature type="domain" description="HTH araC/xylS-type" evidence="4">
    <location>
        <begin position="167"/>
        <end position="265"/>
    </location>
</feature>
<dbReference type="RefSeq" id="WP_193189651.1">
    <property type="nucleotide sequence ID" value="NZ_JACZFR010000007.1"/>
</dbReference>
<keyword evidence="3" id="KW-0804">Transcription</keyword>
<name>A0ABW1YJH3_9GAMM</name>
<gene>
    <name evidence="5" type="ORF">ACFQBM_06475</name>
</gene>
<evidence type="ECO:0000256" key="1">
    <source>
        <dbReference type="ARBA" id="ARBA00023015"/>
    </source>
</evidence>